<dbReference type="AlphaFoldDB" id="Q8TKW8"/>
<dbReference type="InParanoid" id="Q8TKW8"/>
<dbReference type="KEGG" id="mac:MA_3276"/>
<dbReference type="EMBL" id="AE010299">
    <property type="protein sequence ID" value="AAM06646.1"/>
    <property type="molecule type" value="Genomic_DNA"/>
</dbReference>
<keyword evidence="1" id="KW-1133">Transmembrane helix</keyword>
<protein>
    <submittedName>
        <fullName evidence="2">Uncharacterized protein</fullName>
    </submittedName>
</protein>
<dbReference type="HOGENOM" id="CLU_131903_0_0_2"/>
<dbReference type="STRING" id="188937.MA_3276"/>
<dbReference type="Proteomes" id="UP000002487">
    <property type="component" value="Chromosome"/>
</dbReference>
<name>Q8TKW8_METAC</name>
<keyword evidence="1" id="KW-0472">Membrane</keyword>
<evidence type="ECO:0000313" key="3">
    <source>
        <dbReference type="Proteomes" id="UP000002487"/>
    </source>
</evidence>
<keyword evidence="1" id="KW-0812">Transmembrane</keyword>
<accession>Q8TKW8</accession>
<proteinExistence type="predicted"/>
<keyword evidence="3" id="KW-1185">Reference proteome</keyword>
<reference evidence="2 3" key="1">
    <citation type="journal article" date="2002" name="Genome Res.">
        <title>The genome of Methanosarcina acetivorans reveals extensive metabolic and physiological diversity.</title>
        <authorList>
            <person name="Galagan J.E."/>
            <person name="Nusbaum C."/>
            <person name="Roy A."/>
            <person name="Endrizzi M.G."/>
            <person name="Macdonald P."/>
            <person name="FitzHugh W."/>
            <person name="Calvo S."/>
            <person name="Engels R."/>
            <person name="Smirnov S."/>
            <person name="Atnoor D."/>
            <person name="Brown A."/>
            <person name="Allen N."/>
            <person name="Naylor J."/>
            <person name="Stange-Thomann N."/>
            <person name="DeArellano K."/>
            <person name="Johnson R."/>
            <person name="Linton L."/>
            <person name="McEwan P."/>
            <person name="McKernan K."/>
            <person name="Talamas J."/>
            <person name="Tirrell A."/>
            <person name="Ye W."/>
            <person name="Zimmer A."/>
            <person name="Barber R.D."/>
            <person name="Cann I."/>
            <person name="Graham D.E."/>
            <person name="Grahame D.A."/>
            <person name="Guss A."/>
            <person name="Hedderich R."/>
            <person name="Ingram-Smith C."/>
            <person name="Kuettner C.H."/>
            <person name="Krzycki J.A."/>
            <person name="Leigh J.A."/>
            <person name="Li W."/>
            <person name="Liu J."/>
            <person name="Mukhopadhyay B."/>
            <person name="Reeve J.N."/>
            <person name="Smith K."/>
            <person name="Springer T.A."/>
            <person name="Umayam L.A."/>
            <person name="White O."/>
            <person name="White R.H."/>
            <person name="de Macario E.C."/>
            <person name="Ferry J.G."/>
            <person name="Jarrell K.F."/>
            <person name="Jing H."/>
            <person name="Macario A.J.L."/>
            <person name="Paulsen I."/>
            <person name="Pritchett M."/>
            <person name="Sowers K.R."/>
            <person name="Swanson R.V."/>
            <person name="Zinder S.H."/>
            <person name="Lander E."/>
            <person name="Metcalf W.W."/>
            <person name="Birren B."/>
        </authorList>
    </citation>
    <scope>NUCLEOTIDE SEQUENCE [LARGE SCALE GENOMIC DNA]</scope>
    <source>
        <strain evidence="3">ATCC 35395 / DSM 2834 / JCM 12185 / C2A</strain>
    </source>
</reference>
<evidence type="ECO:0000256" key="1">
    <source>
        <dbReference type="SAM" id="Phobius"/>
    </source>
</evidence>
<evidence type="ECO:0000313" key="2">
    <source>
        <dbReference type="EMBL" id="AAM06646.1"/>
    </source>
</evidence>
<sequence>MTIGEAFMNKTWVAVIVFFGCVVGILGAFHNSQVEAAADMVLTGHLSYTEEELQDMYDKYEITENDLKFARGELPNYLEGTVLQSNSRVLVTETGEPPEGSKEGVDYDVVMNEQEMLAIIEEARAAYIEKYGVDPSNPKIDEFDGYLLPVQEAKKLVFLGMVRGME</sequence>
<feature type="transmembrane region" description="Helical" evidence="1">
    <location>
        <begin position="12"/>
        <end position="30"/>
    </location>
</feature>
<gene>
    <name evidence="2" type="ordered locus">MA_3276</name>
</gene>
<dbReference type="EnsemblBacteria" id="AAM06646">
    <property type="protein sequence ID" value="AAM06646"/>
    <property type="gene ID" value="MA_3276"/>
</dbReference>
<organism evidence="2 3">
    <name type="scientific">Methanosarcina acetivorans (strain ATCC 35395 / DSM 2834 / JCM 12185 / C2A)</name>
    <dbReference type="NCBI Taxonomy" id="188937"/>
    <lineage>
        <taxon>Archaea</taxon>
        <taxon>Methanobacteriati</taxon>
        <taxon>Methanobacteriota</taxon>
        <taxon>Stenosarchaea group</taxon>
        <taxon>Methanomicrobia</taxon>
        <taxon>Methanosarcinales</taxon>
        <taxon>Methanosarcinaceae</taxon>
        <taxon>Methanosarcina</taxon>
    </lineage>
</organism>